<organism evidence="1 2">
    <name type="scientific">Pediococcus pentosaceus</name>
    <dbReference type="NCBI Taxonomy" id="1255"/>
    <lineage>
        <taxon>Bacteria</taxon>
        <taxon>Bacillati</taxon>
        <taxon>Bacillota</taxon>
        <taxon>Bacilli</taxon>
        <taxon>Lactobacillales</taxon>
        <taxon>Lactobacillaceae</taxon>
        <taxon>Pediococcus</taxon>
    </lineage>
</organism>
<reference evidence="1 2" key="1">
    <citation type="submission" date="2017-05" db="EMBL/GenBank/DDBJ databases">
        <title>Genome sequence of Pediococcus pentosaceus strain SRCM100892.</title>
        <authorList>
            <person name="Cho S.H."/>
        </authorList>
    </citation>
    <scope>NUCLEOTIDE SEQUENCE [LARGE SCALE GENOMIC DNA]</scope>
    <source>
        <strain evidence="1 2">SRCM100892</strain>
    </source>
</reference>
<evidence type="ECO:0008006" key="3">
    <source>
        <dbReference type="Google" id="ProtNLM"/>
    </source>
</evidence>
<evidence type="ECO:0000313" key="2">
    <source>
        <dbReference type="Proteomes" id="UP000196118"/>
    </source>
</evidence>
<evidence type="ECO:0000313" key="1">
    <source>
        <dbReference type="EMBL" id="ARW19885.1"/>
    </source>
</evidence>
<gene>
    <name evidence="1" type="ORF">S100892_01312</name>
</gene>
<proteinExistence type="predicted"/>
<dbReference type="Pfam" id="PF10665">
    <property type="entry name" value="Minor_capsid_1"/>
    <property type="match status" value="1"/>
</dbReference>
<sequence>MMPRVPRRLCNQSIILKLKNGKTDLYNKPDFDDYQIDNMIYQPQIIYSGDNNSRKITANAVAFLYPGISTNVPKLKSTDIGSKLVFDGDELTITNIVTNLDPYINEVYSYELEVL</sequence>
<dbReference type="AlphaFoldDB" id="A0A1Y0VP03"/>
<dbReference type="Proteomes" id="UP000196118">
    <property type="component" value="Chromosome"/>
</dbReference>
<dbReference type="EMBL" id="CP021474">
    <property type="protein sequence ID" value="ARW19885.1"/>
    <property type="molecule type" value="Genomic_DNA"/>
</dbReference>
<dbReference type="InterPro" id="IPR019612">
    <property type="entry name" value="Minor_capsid_put"/>
</dbReference>
<accession>A0A1Y0VP03</accession>
<name>A0A1Y0VP03_PEDPE</name>
<protein>
    <recommendedName>
        <fullName evidence="3">Capsid protein</fullName>
    </recommendedName>
</protein>